<accession>A0ABR1MVA2</accession>
<dbReference type="Gene3D" id="2.40.40.10">
    <property type="entry name" value="RlpA-like domain"/>
    <property type="match status" value="1"/>
</dbReference>
<gene>
    <name evidence="5" type="ORF">JOL62DRAFT_314389</name>
</gene>
<dbReference type="InterPro" id="IPR001153">
    <property type="entry name" value="Barwin_dom"/>
</dbReference>
<evidence type="ECO:0000313" key="5">
    <source>
        <dbReference type="EMBL" id="KAK7606888.1"/>
    </source>
</evidence>
<dbReference type="InterPro" id="IPR051477">
    <property type="entry name" value="Expansin_CellWall"/>
</dbReference>
<dbReference type="Gene3D" id="2.60.40.760">
    <property type="entry name" value="Expansin, cellulose-binding-like domain"/>
    <property type="match status" value="1"/>
</dbReference>
<dbReference type="NCBIfam" id="NF041144">
    <property type="entry name" value="expansin_EXLX1"/>
    <property type="match status" value="1"/>
</dbReference>
<feature type="compositionally biased region" description="Low complexity" evidence="2">
    <location>
        <begin position="50"/>
        <end position="70"/>
    </location>
</feature>
<evidence type="ECO:0000256" key="1">
    <source>
        <dbReference type="ARBA" id="ARBA00022729"/>
    </source>
</evidence>
<evidence type="ECO:0000256" key="3">
    <source>
        <dbReference type="SAM" id="SignalP"/>
    </source>
</evidence>
<feature type="chain" id="PRO_5045790429" description="Barwin domain-containing protein" evidence="3">
    <location>
        <begin position="23"/>
        <end position="597"/>
    </location>
</feature>
<proteinExistence type="predicted"/>
<dbReference type="InterPro" id="IPR036749">
    <property type="entry name" value="Expansin_CBD_sf"/>
</dbReference>
<dbReference type="PRINTS" id="PR01217">
    <property type="entry name" value="PRICHEXTENSN"/>
</dbReference>
<reference evidence="5 6" key="1">
    <citation type="submission" date="2024-04" db="EMBL/GenBank/DDBJ databases">
        <title>Phyllosticta paracitricarpa is synonymous to the EU quarantine fungus P. citricarpa based on phylogenomic analyses.</title>
        <authorList>
            <consortium name="Lawrence Berkeley National Laboratory"/>
            <person name="Van ingen-buijs V.A."/>
            <person name="Van westerhoven A.C."/>
            <person name="Haridas S."/>
            <person name="Skiadas P."/>
            <person name="Martin F."/>
            <person name="Groenewald J.Z."/>
            <person name="Crous P.W."/>
            <person name="Seidl M.F."/>
        </authorList>
    </citation>
    <scope>NUCLEOTIDE SEQUENCE [LARGE SCALE GENOMIC DNA]</scope>
    <source>
        <strain evidence="5 6">CBS 141358</strain>
    </source>
</reference>
<dbReference type="PANTHER" id="PTHR31836">
    <property type="match status" value="1"/>
</dbReference>
<feature type="compositionally biased region" description="Pro residues" evidence="2">
    <location>
        <begin position="87"/>
        <end position="118"/>
    </location>
</feature>
<dbReference type="EMBL" id="JBBPBF010000041">
    <property type="protein sequence ID" value="KAK7606888.1"/>
    <property type="molecule type" value="Genomic_DNA"/>
</dbReference>
<protein>
    <recommendedName>
        <fullName evidence="4">Barwin domain-containing protein</fullName>
    </recommendedName>
</protein>
<keyword evidence="1 3" id="KW-0732">Signal</keyword>
<evidence type="ECO:0000259" key="4">
    <source>
        <dbReference type="Pfam" id="PF00967"/>
    </source>
</evidence>
<comment type="caution">
    <text evidence="5">The sequence shown here is derived from an EMBL/GenBank/DDBJ whole genome shotgun (WGS) entry which is preliminary data.</text>
</comment>
<evidence type="ECO:0000313" key="6">
    <source>
        <dbReference type="Proteomes" id="UP001367316"/>
    </source>
</evidence>
<dbReference type="CDD" id="cd22271">
    <property type="entry name" value="DPBB_EXP_N-like"/>
    <property type="match status" value="1"/>
</dbReference>
<dbReference type="SUPFAM" id="SSF49590">
    <property type="entry name" value="PHL pollen allergen"/>
    <property type="match status" value="1"/>
</dbReference>
<dbReference type="PANTHER" id="PTHR31836:SF21">
    <property type="entry name" value="EXPANSIN-LIKE PROTEIN 7"/>
    <property type="match status" value="1"/>
</dbReference>
<name>A0ABR1MVA2_9PEZI</name>
<feature type="region of interest" description="Disordered" evidence="2">
    <location>
        <begin position="49"/>
        <end position="144"/>
    </location>
</feature>
<dbReference type="Pfam" id="PF00967">
    <property type="entry name" value="Barwin"/>
    <property type="match status" value="1"/>
</dbReference>
<evidence type="ECO:0000256" key="2">
    <source>
        <dbReference type="SAM" id="MobiDB-lite"/>
    </source>
</evidence>
<organism evidence="5 6">
    <name type="scientific">Phyllosticta paracitricarpa</name>
    <dbReference type="NCBI Taxonomy" id="2016321"/>
    <lineage>
        <taxon>Eukaryota</taxon>
        <taxon>Fungi</taxon>
        <taxon>Dikarya</taxon>
        <taxon>Ascomycota</taxon>
        <taxon>Pezizomycotina</taxon>
        <taxon>Dothideomycetes</taxon>
        <taxon>Dothideomycetes incertae sedis</taxon>
        <taxon>Botryosphaeriales</taxon>
        <taxon>Phyllostictaceae</taxon>
        <taxon>Phyllosticta</taxon>
    </lineage>
</organism>
<sequence length="597" mass="59453">MRFINSAAVGGAIVAGASLASAQEYCSDRQTIWTTEYVTMSARSSPIPIPQASTPVPVASSPQPVASSSSVGGGSAPPQSPAYTPSYTPPAVPSSPAYTPSPVPSSPAYTPSPVPSSPASPESSAPPSSSSLAPPPSSSPVEVDSVVTLSSTPLPTISSTSSFTSTIYKTTSQVDSNGGTTLITVPETTTICPVTASETPASTPEVTGITQYTTSTLYHTSTSTDANGGVVTVTIPHSTTVCPVTATETSVAGASSSCSCTTTNTVTVDPEPVTVTVTSTSSPAGVNAADVTSPAAGVSTPVAMPSVDSAVAGVSSAPVPAASSPAAMPVVSDAAVGGAPTPVASSPVIVSTAAAVSTPAAAASSPAASSAAGLVGGLTDTAGSAASDAVEAIGEAVSGTATYYTYGTDLSQGTCSFSGYTLPSSIFGTALSDSDWASAGNCGACIRVTGPQQNSIVAMIVDQCPGCGDHHLDLFQDAFTELDSLSTGRINVDWEFVPCGITSGISLLNKDGASEYWFSMQVQNSNLPVESLEVSVDGGKTWTNTTRTEYNYFEHESGFGQATVDVRITSKTGVKVEAKGVTVSSLSSHDVGDNFSS</sequence>
<feature type="compositionally biased region" description="Low complexity" evidence="2">
    <location>
        <begin position="119"/>
        <end position="132"/>
    </location>
</feature>
<dbReference type="InterPro" id="IPR049818">
    <property type="entry name" value="Expansin_EXLX1-like"/>
</dbReference>
<dbReference type="SUPFAM" id="SSF50685">
    <property type="entry name" value="Barwin-like endoglucanases"/>
    <property type="match status" value="1"/>
</dbReference>
<feature type="domain" description="Barwin" evidence="4">
    <location>
        <begin position="439"/>
        <end position="499"/>
    </location>
</feature>
<feature type="signal peptide" evidence="3">
    <location>
        <begin position="1"/>
        <end position="22"/>
    </location>
</feature>
<dbReference type="Proteomes" id="UP001367316">
    <property type="component" value="Unassembled WGS sequence"/>
</dbReference>
<keyword evidence="6" id="KW-1185">Reference proteome</keyword>
<dbReference type="InterPro" id="IPR036908">
    <property type="entry name" value="RlpA-like_sf"/>
</dbReference>